<protein>
    <submittedName>
        <fullName evidence="1">Uncharacterized protein</fullName>
    </submittedName>
</protein>
<dbReference type="RefSeq" id="WP_143489396.1">
    <property type="nucleotide sequence ID" value="NZ_VJOY01000012.1"/>
</dbReference>
<sequence>MITVPSGIRPAQLEYELTFKHRGDLSLQLQLNGNQRVRLEALPSALPLDRCESPSVRRFARRRA</sequence>
<keyword evidence="2" id="KW-1185">Reference proteome</keyword>
<name>A0A553GVY6_9PSED</name>
<organism evidence="1 2">
    <name type="scientific">Pseudomonas mangiferae</name>
    <dbReference type="NCBI Taxonomy" id="2593654"/>
    <lineage>
        <taxon>Bacteria</taxon>
        <taxon>Pseudomonadati</taxon>
        <taxon>Pseudomonadota</taxon>
        <taxon>Gammaproteobacteria</taxon>
        <taxon>Pseudomonadales</taxon>
        <taxon>Pseudomonadaceae</taxon>
        <taxon>Pseudomonas</taxon>
    </lineage>
</organism>
<dbReference type="EMBL" id="VJOY01000012">
    <property type="protein sequence ID" value="TRX73661.1"/>
    <property type="molecule type" value="Genomic_DNA"/>
</dbReference>
<comment type="caution">
    <text evidence="1">The sequence shown here is derived from an EMBL/GenBank/DDBJ whole genome shotgun (WGS) entry which is preliminary data.</text>
</comment>
<dbReference type="AlphaFoldDB" id="A0A553GVY6"/>
<dbReference type="Proteomes" id="UP000315235">
    <property type="component" value="Unassembled WGS sequence"/>
</dbReference>
<reference evidence="1 2" key="1">
    <citation type="submission" date="2019-07" db="EMBL/GenBank/DDBJ databases">
        <title>Pseudomonas mangiferae sp. nov., isolated from bark of mango tree in Thailand.</title>
        <authorList>
            <person name="Srisuk N."/>
            <person name="Anurat P."/>
        </authorList>
    </citation>
    <scope>NUCLEOTIDE SEQUENCE [LARGE SCALE GENOMIC DNA]</scope>
    <source>
        <strain evidence="1 2">DMKU_BBB3-04</strain>
    </source>
</reference>
<gene>
    <name evidence="1" type="ORF">FM069_16130</name>
</gene>
<evidence type="ECO:0000313" key="1">
    <source>
        <dbReference type="EMBL" id="TRX73661.1"/>
    </source>
</evidence>
<accession>A0A553GVY6</accession>
<proteinExistence type="predicted"/>
<evidence type="ECO:0000313" key="2">
    <source>
        <dbReference type="Proteomes" id="UP000315235"/>
    </source>
</evidence>